<sequence length="310" mass="33828">MAAPKVEQISAPAILGEGPHWDHNAQVLYYVDILGYTVHKYVPATNKHTTVKIGDQVSFVIPLEGSKDKFVISVGRNIAIMTWDGESSTPAEVKYVCSVDNEKEVQNNTLNDGKADPTGRLWSGTMGPKPDVPKIFLPEVGSFFSFSKDWKPTKHLTKITVSNGLAWSEDLKSMYYIDSTTKKVDAFDFDAENAKLSNRRTAFDFELNGAEGFPDGMAIDSEGKLWVAAFGASQVLQVDPESGKLLRRIEIPALQVTSVAFGGPQLDELYVTTANMSLSEEELKKYPGSGATFHVTGVGVKGHPGQPVKL</sequence>
<comment type="cofactor">
    <cofactor evidence="2">
        <name>Ca(2+)</name>
        <dbReference type="ChEBI" id="CHEBI:29108"/>
    </cofactor>
</comment>
<dbReference type="PANTHER" id="PTHR10907:SF66">
    <property type="entry name" value="MIP34848P1-RELATED"/>
    <property type="match status" value="1"/>
</dbReference>
<dbReference type="EMBL" id="BLKM01000454">
    <property type="protein sequence ID" value="GFG33757.1"/>
    <property type="molecule type" value="Genomic_DNA"/>
</dbReference>
<dbReference type="PRINTS" id="PR01790">
    <property type="entry name" value="SMP30FAMILY"/>
</dbReference>
<gene>
    <name evidence="17" type="ORF">Cfor_05109</name>
</gene>
<dbReference type="Proteomes" id="UP000502823">
    <property type="component" value="Unassembled WGS sequence"/>
</dbReference>
<dbReference type="GO" id="GO:0019853">
    <property type="term" value="P:L-ascorbic acid biosynthetic process"/>
    <property type="evidence" value="ECO:0007669"/>
    <property type="project" value="TreeGrafter"/>
</dbReference>
<feature type="domain" description="SMP-30/Gluconolactonase/LRE-like region" evidence="16">
    <location>
        <begin position="15"/>
        <end position="275"/>
    </location>
</feature>
<accession>A0A6L2PVC4</accession>
<evidence type="ECO:0000256" key="9">
    <source>
        <dbReference type="ARBA" id="ARBA00022490"/>
    </source>
</evidence>
<dbReference type="InterPro" id="IPR008367">
    <property type="entry name" value="Regucalcin"/>
</dbReference>
<evidence type="ECO:0000256" key="11">
    <source>
        <dbReference type="ARBA" id="ARBA00022801"/>
    </source>
</evidence>
<feature type="binding site" evidence="15">
    <location>
        <position position="17"/>
    </location>
    <ligand>
        <name>a divalent metal cation</name>
        <dbReference type="ChEBI" id="CHEBI:60240"/>
    </ligand>
</feature>
<comment type="cofactor">
    <cofactor evidence="15">
        <name>Zn(2+)</name>
        <dbReference type="ChEBI" id="CHEBI:29105"/>
    </cofactor>
    <text evidence="15">Binds 1 divalent metal cation per subunit.</text>
</comment>
<dbReference type="AlphaFoldDB" id="A0A6L2PVC4"/>
<dbReference type="Gene3D" id="2.120.10.30">
    <property type="entry name" value="TolB, C-terminal domain"/>
    <property type="match status" value="1"/>
</dbReference>
<evidence type="ECO:0000256" key="5">
    <source>
        <dbReference type="ARBA" id="ARBA00004496"/>
    </source>
</evidence>
<dbReference type="GO" id="GO:0005509">
    <property type="term" value="F:calcium ion binding"/>
    <property type="evidence" value="ECO:0007669"/>
    <property type="project" value="InterPro"/>
</dbReference>
<dbReference type="EC" id="3.1.1.17" evidence="7"/>
<evidence type="ECO:0000256" key="12">
    <source>
        <dbReference type="ARBA" id="ARBA00022837"/>
    </source>
</evidence>
<keyword evidence="12" id="KW-0106">Calcium</keyword>
<evidence type="ECO:0000256" key="7">
    <source>
        <dbReference type="ARBA" id="ARBA00013227"/>
    </source>
</evidence>
<keyword evidence="18" id="KW-1185">Reference proteome</keyword>
<keyword evidence="10 15" id="KW-0479">Metal-binding</keyword>
<evidence type="ECO:0000313" key="17">
    <source>
        <dbReference type="EMBL" id="GFG33757.1"/>
    </source>
</evidence>
<dbReference type="FunCoup" id="A0A6L2PVC4">
    <property type="interactions" value="141"/>
</dbReference>
<comment type="catalytic activity">
    <reaction evidence="1">
        <text>D-glucono-1,5-lactone + H2O = D-gluconate + H(+)</text>
        <dbReference type="Rhea" id="RHEA:10440"/>
        <dbReference type="ChEBI" id="CHEBI:15377"/>
        <dbReference type="ChEBI" id="CHEBI:15378"/>
        <dbReference type="ChEBI" id="CHEBI:16217"/>
        <dbReference type="ChEBI" id="CHEBI:18391"/>
        <dbReference type="EC" id="3.1.1.17"/>
    </reaction>
</comment>
<dbReference type="GO" id="GO:0005737">
    <property type="term" value="C:cytoplasm"/>
    <property type="evidence" value="ECO:0007669"/>
    <property type="project" value="UniProtKB-SubCell"/>
</dbReference>
<evidence type="ECO:0000256" key="4">
    <source>
        <dbReference type="ARBA" id="ARBA00001946"/>
    </source>
</evidence>
<protein>
    <recommendedName>
        <fullName evidence="8">Regucalcin</fullName>
        <ecNumber evidence="7">3.1.1.17</ecNumber>
    </recommendedName>
    <alternativeName>
        <fullName evidence="13">Gluconolactonase</fullName>
    </alternativeName>
</protein>
<feature type="active site" description="Proton donor/acceptor" evidence="14">
    <location>
        <position position="215"/>
    </location>
</feature>
<name>A0A6L2PVC4_COPFO</name>
<proteinExistence type="inferred from homology"/>
<evidence type="ECO:0000256" key="14">
    <source>
        <dbReference type="PIRSR" id="PIRSR605511-1"/>
    </source>
</evidence>
<dbReference type="OrthoDB" id="423498at2759"/>
<dbReference type="InParanoid" id="A0A6L2PVC4"/>
<feature type="binding site" evidence="15">
    <location>
        <position position="111"/>
    </location>
    <ligand>
        <name>substrate</name>
    </ligand>
</feature>
<feature type="binding site" evidence="15">
    <location>
        <position position="163"/>
    </location>
    <ligand>
        <name>a divalent metal cation</name>
        <dbReference type="ChEBI" id="CHEBI:60240"/>
    </ligand>
</feature>
<evidence type="ECO:0000256" key="6">
    <source>
        <dbReference type="ARBA" id="ARBA00008853"/>
    </source>
</evidence>
<dbReference type="FunFam" id="2.120.10.30:FF:000027">
    <property type="entry name" value="Regucalcin homologue"/>
    <property type="match status" value="1"/>
</dbReference>
<dbReference type="InterPro" id="IPR013658">
    <property type="entry name" value="SGL"/>
</dbReference>
<comment type="cofactor">
    <cofactor evidence="4">
        <name>Mg(2+)</name>
        <dbReference type="ChEBI" id="CHEBI:18420"/>
    </cofactor>
</comment>
<feature type="binding site" evidence="15">
    <location>
        <position position="215"/>
    </location>
    <ligand>
        <name>a divalent metal cation</name>
        <dbReference type="ChEBI" id="CHEBI:60240"/>
    </ligand>
</feature>
<comment type="cofactor">
    <cofactor evidence="3">
        <name>Mn(2+)</name>
        <dbReference type="ChEBI" id="CHEBI:29035"/>
    </cofactor>
</comment>
<dbReference type="GO" id="GO:0004341">
    <property type="term" value="F:gluconolactonase activity"/>
    <property type="evidence" value="ECO:0007669"/>
    <property type="project" value="UniProtKB-EC"/>
</dbReference>
<evidence type="ECO:0000256" key="13">
    <source>
        <dbReference type="ARBA" id="ARBA00032464"/>
    </source>
</evidence>
<evidence type="ECO:0000256" key="2">
    <source>
        <dbReference type="ARBA" id="ARBA00001913"/>
    </source>
</evidence>
<evidence type="ECO:0000256" key="8">
    <source>
        <dbReference type="ARBA" id="ARBA00016808"/>
    </source>
</evidence>
<reference evidence="18" key="1">
    <citation type="submission" date="2020-01" db="EMBL/GenBank/DDBJ databases">
        <title>Draft genome sequence of the Termite Coptotermes fromosanus.</title>
        <authorList>
            <person name="Itakura S."/>
            <person name="Yosikawa Y."/>
            <person name="Umezawa K."/>
        </authorList>
    </citation>
    <scope>NUCLEOTIDE SEQUENCE [LARGE SCALE GENOMIC DNA]</scope>
</reference>
<keyword evidence="15" id="KW-0862">Zinc</keyword>
<comment type="similarity">
    <text evidence="6">Belongs to the SMP-30/CGR1 family.</text>
</comment>
<comment type="subcellular location">
    <subcellularLocation>
        <location evidence="5">Cytoplasm</location>
    </subcellularLocation>
</comment>
<evidence type="ECO:0000259" key="16">
    <source>
        <dbReference type="Pfam" id="PF08450"/>
    </source>
</evidence>
<dbReference type="PANTHER" id="PTHR10907">
    <property type="entry name" value="REGUCALCIN"/>
    <property type="match status" value="1"/>
</dbReference>
<evidence type="ECO:0000256" key="1">
    <source>
        <dbReference type="ARBA" id="ARBA00001589"/>
    </source>
</evidence>
<comment type="caution">
    <text evidence="17">The sequence shown here is derived from an EMBL/GenBank/DDBJ whole genome shotgun (WGS) entry which is preliminary data.</text>
</comment>
<keyword evidence="11" id="KW-0378">Hydrolase</keyword>
<dbReference type="Pfam" id="PF08450">
    <property type="entry name" value="SGL"/>
    <property type="match status" value="1"/>
</dbReference>
<evidence type="ECO:0000256" key="3">
    <source>
        <dbReference type="ARBA" id="ARBA00001936"/>
    </source>
</evidence>
<organism evidence="17 18">
    <name type="scientific">Coptotermes formosanus</name>
    <name type="common">Formosan subterranean termite</name>
    <dbReference type="NCBI Taxonomy" id="36987"/>
    <lineage>
        <taxon>Eukaryota</taxon>
        <taxon>Metazoa</taxon>
        <taxon>Ecdysozoa</taxon>
        <taxon>Arthropoda</taxon>
        <taxon>Hexapoda</taxon>
        <taxon>Insecta</taxon>
        <taxon>Pterygota</taxon>
        <taxon>Neoptera</taxon>
        <taxon>Polyneoptera</taxon>
        <taxon>Dictyoptera</taxon>
        <taxon>Blattodea</taxon>
        <taxon>Blattoidea</taxon>
        <taxon>Termitoidae</taxon>
        <taxon>Rhinotermitidae</taxon>
        <taxon>Coptotermes</taxon>
    </lineage>
</organism>
<dbReference type="InterPro" id="IPR005511">
    <property type="entry name" value="SMP-30"/>
</dbReference>
<dbReference type="InterPro" id="IPR011042">
    <property type="entry name" value="6-blade_b-propeller_TolB-like"/>
</dbReference>
<keyword evidence="9" id="KW-0963">Cytoplasm</keyword>
<evidence type="ECO:0000256" key="10">
    <source>
        <dbReference type="ARBA" id="ARBA00022723"/>
    </source>
</evidence>
<evidence type="ECO:0000256" key="15">
    <source>
        <dbReference type="PIRSR" id="PIRSR605511-2"/>
    </source>
</evidence>
<evidence type="ECO:0000313" key="18">
    <source>
        <dbReference type="Proteomes" id="UP000502823"/>
    </source>
</evidence>
<dbReference type="PRINTS" id="PR01791">
    <property type="entry name" value="REGUCALCIN"/>
</dbReference>
<dbReference type="SUPFAM" id="SSF63829">
    <property type="entry name" value="Calcium-dependent phosphotriesterase"/>
    <property type="match status" value="1"/>
</dbReference>
<dbReference type="GO" id="GO:0030234">
    <property type="term" value="F:enzyme regulator activity"/>
    <property type="evidence" value="ECO:0007669"/>
    <property type="project" value="InterPro"/>
</dbReference>